<dbReference type="Proteomes" id="UP001595748">
    <property type="component" value="Unassembled WGS sequence"/>
</dbReference>
<accession>A0ABV8A575</accession>
<feature type="region of interest" description="Disordered" evidence="1">
    <location>
        <begin position="224"/>
        <end position="253"/>
    </location>
</feature>
<evidence type="ECO:0000313" key="3">
    <source>
        <dbReference type="Proteomes" id="UP001595748"/>
    </source>
</evidence>
<evidence type="ECO:0000313" key="2">
    <source>
        <dbReference type="EMBL" id="MFC3859420.1"/>
    </source>
</evidence>
<protein>
    <submittedName>
        <fullName evidence="2">Uncharacterized protein</fullName>
    </submittedName>
</protein>
<dbReference type="EMBL" id="JBHRZF010000011">
    <property type="protein sequence ID" value="MFC3859420.1"/>
    <property type="molecule type" value="Genomic_DNA"/>
</dbReference>
<comment type="caution">
    <text evidence="2">The sequence shown here is derived from an EMBL/GenBank/DDBJ whole genome shotgun (WGS) entry which is preliminary data.</text>
</comment>
<evidence type="ECO:0000256" key="1">
    <source>
        <dbReference type="SAM" id="MobiDB-lite"/>
    </source>
</evidence>
<dbReference type="RefSeq" id="WP_380075586.1">
    <property type="nucleotide sequence ID" value="NZ_JBHRZF010000011.1"/>
</dbReference>
<gene>
    <name evidence="2" type="ORF">ACFOPQ_01345</name>
</gene>
<proteinExistence type="predicted"/>
<sequence>MILLQPRDPKRSLLKLTSDVPTPMRRDILRVVTDAYHRVYRDVQTLPLGLRKDEFGRRLRTEISAGLHMMGDRAEYTVRRRIVKVPRGSAHFVLLRTGTTFLVPANTKRVSGVPRPSLYMTVLNEAAAPDLEDLDIRLSPLNEDLPVVVQYGHAYPTDNVPMDPIFVRLSALSSDGRSYVCAIDLVAEFVYGQPGTPVAVEPKGRKTHRVSSDEMPILPVKVARGHEDTKPTAVGDGSDELPSMRVVKRKKGE</sequence>
<reference evidence="3" key="1">
    <citation type="journal article" date="2019" name="Int. J. Syst. Evol. Microbiol.">
        <title>The Global Catalogue of Microorganisms (GCM) 10K type strain sequencing project: providing services to taxonomists for standard genome sequencing and annotation.</title>
        <authorList>
            <consortium name="The Broad Institute Genomics Platform"/>
            <consortium name="The Broad Institute Genome Sequencing Center for Infectious Disease"/>
            <person name="Wu L."/>
            <person name="Ma J."/>
        </authorList>
    </citation>
    <scope>NUCLEOTIDE SEQUENCE [LARGE SCALE GENOMIC DNA]</scope>
    <source>
        <strain evidence="3">CCTCC AB 2013263</strain>
    </source>
</reference>
<organism evidence="2 3">
    <name type="scientific">Deinococcus antarcticus</name>
    <dbReference type="NCBI Taxonomy" id="1298767"/>
    <lineage>
        <taxon>Bacteria</taxon>
        <taxon>Thermotogati</taxon>
        <taxon>Deinococcota</taxon>
        <taxon>Deinococci</taxon>
        <taxon>Deinococcales</taxon>
        <taxon>Deinococcaceae</taxon>
        <taxon>Deinococcus</taxon>
    </lineage>
</organism>
<name>A0ABV8A575_9DEIO</name>
<keyword evidence="3" id="KW-1185">Reference proteome</keyword>